<proteinExistence type="inferred from homology"/>
<sequence>MYKGGPIVLRNLFLTIGLLFLVGSAHAQSVPNSKIIVVDFDRVSRESLVGKDIAAQTQSFRVDLEGRARAVQQELSTEEEELAKQRSIISQDAFNERVRAFQQKAQQRQAELQQIDRQSGQAMQQANLEVQRSLRPIVREIMEAKGANMVLDKALVSHHASGLDVTTEVIEKLDETMPSFDVSLPKTASATSN</sequence>
<feature type="signal peptide" evidence="4">
    <location>
        <begin position="1"/>
        <end position="27"/>
    </location>
</feature>
<dbReference type="PANTHER" id="PTHR35089:SF1">
    <property type="entry name" value="CHAPERONE PROTEIN SKP"/>
    <property type="match status" value="1"/>
</dbReference>
<dbReference type="InterPro" id="IPR024930">
    <property type="entry name" value="Skp_dom_sf"/>
</dbReference>
<evidence type="ECO:0000256" key="1">
    <source>
        <dbReference type="ARBA" id="ARBA00009091"/>
    </source>
</evidence>
<dbReference type="InterPro" id="IPR005632">
    <property type="entry name" value="Chaperone_Skp"/>
</dbReference>
<gene>
    <name evidence="5" type="ORF">GCM10007972_19710</name>
</gene>
<dbReference type="Proteomes" id="UP000602381">
    <property type="component" value="Unassembled WGS sequence"/>
</dbReference>
<evidence type="ECO:0000256" key="3">
    <source>
        <dbReference type="SAM" id="Coils"/>
    </source>
</evidence>
<evidence type="ECO:0000313" key="5">
    <source>
        <dbReference type="EMBL" id="GGO13510.1"/>
    </source>
</evidence>
<feature type="chain" id="PRO_5047245861" description="OmpH family outer membrane protein" evidence="4">
    <location>
        <begin position="28"/>
        <end position="193"/>
    </location>
</feature>
<protein>
    <recommendedName>
        <fullName evidence="7">OmpH family outer membrane protein</fullName>
    </recommendedName>
</protein>
<dbReference type="EMBL" id="BMOV01000006">
    <property type="protein sequence ID" value="GGO13510.1"/>
    <property type="molecule type" value="Genomic_DNA"/>
</dbReference>
<keyword evidence="6" id="KW-1185">Reference proteome</keyword>
<comment type="similarity">
    <text evidence="1">Belongs to the Skp family.</text>
</comment>
<accession>A0ABQ2LEE3</accession>
<dbReference type="SMART" id="SM00935">
    <property type="entry name" value="OmpH"/>
    <property type="match status" value="1"/>
</dbReference>
<name>A0ABQ2LEE3_9PROT</name>
<dbReference type="Pfam" id="PF03938">
    <property type="entry name" value="OmpH"/>
    <property type="match status" value="1"/>
</dbReference>
<dbReference type="SUPFAM" id="SSF111384">
    <property type="entry name" value="OmpH-like"/>
    <property type="match status" value="1"/>
</dbReference>
<keyword evidence="2 4" id="KW-0732">Signal</keyword>
<dbReference type="PANTHER" id="PTHR35089">
    <property type="entry name" value="CHAPERONE PROTEIN SKP"/>
    <property type="match status" value="1"/>
</dbReference>
<evidence type="ECO:0000256" key="4">
    <source>
        <dbReference type="SAM" id="SignalP"/>
    </source>
</evidence>
<organism evidence="5 6">
    <name type="scientific">Iodidimonas muriae</name>
    <dbReference type="NCBI Taxonomy" id="261467"/>
    <lineage>
        <taxon>Bacteria</taxon>
        <taxon>Pseudomonadati</taxon>
        <taxon>Pseudomonadota</taxon>
        <taxon>Alphaproteobacteria</taxon>
        <taxon>Iodidimonadales</taxon>
        <taxon>Iodidimonadaceae</taxon>
        <taxon>Iodidimonas</taxon>
    </lineage>
</organism>
<evidence type="ECO:0000256" key="2">
    <source>
        <dbReference type="ARBA" id="ARBA00022729"/>
    </source>
</evidence>
<feature type="coiled-coil region" evidence="3">
    <location>
        <begin position="61"/>
        <end position="118"/>
    </location>
</feature>
<evidence type="ECO:0008006" key="7">
    <source>
        <dbReference type="Google" id="ProtNLM"/>
    </source>
</evidence>
<comment type="caution">
    <text evidence="5">The sequence shown here is derived from an EMBL/GenBank/DDBJ whole genome shotgun (WGS) entry which is preliminary data.</text>
</comment>
<evidence type="ECO:0000313" key="6">
    <source>
        <dbReference type="Proteomes" id="UP000602381"/>
    </source>
</evidence>
<reference evidence="6" key="1">
    <citation type="journal article" date="2019" name="Int. J. Syst. Evol. Microbiol.">
        <title>The Global Catalogue of Microorganisms (GCM) 10K type strain sequencing project: providing services to taxonomists for standard genome sequencing and annotation.</title>
        <authorList>
            <consortium name="The Broad Institute Genomics Platform"/>
            <consortium name="The Broad Institute Genome Sequencing Center for Infectious Disease"/>
            <person name="Wu L."/>
            <person name="Ma J."/>
        </authorList>
    </citation>
    <scope>NUCLEOTIDE SEQUENCE [LARGE SCALE GENOMIC DNA]</scope>
    <source>
        <strain evidence="6">JCM 17843</strain>
    </source>
</reference>
<keyword evidence="3" id="KW-0175">Coiled coil</keyword>
<dbReference type="Gene3D" id="3.30.910.20">
    <property type="entry name" value="Skp domain"/>
    <property type="match status" value="1"/>
</dbReference>